<accession>A0A931G6J1</accession>
<dbReference type="AlphaFoldDB" id="A0A931G6J1"/>
<proteinExistence type="predicted"/>
<reference evidence="2 3" key="1">
    <citation type="submission" date="2020-11" db="EMBL/GenBank/DDBJ databases">
        <title>Arthrobacter antarcticus sp. nov., isolated from Antarctic Soil.</title>
        <authorList>
            <person name="Li J."/>
        </authorList>
    </citation>
    <scope>NUCLEOTIDE SEQUENCE [LARGE SCALE GENOMIC DNA]</scope>
    <source>
        <strain evidence="2 3">Z1-20</strain>
    </source>
</reference>
<gene>
    <name evidence="2" type="ORF">IV500_15150</name>
</gene>
<keyword evidence="3" id="KW-1185">Reference proteome</keyword>
<feature type="region of interest" description="Disordered" evidence="1">
    <location>
        <begin position="55"/>
        <end position="78"/>
    </location>
</feature>
<organism evidence="2 3">
    <name type="scientific">Arthrobacter terrae</name>
    <dbReference type="NCBI Taxonomy" id="2935737"/>
    <lineage>
        <taxon>Bacteria</taxon>
        <taxon>Bacillati</taxon>
        <taxon>Actinomycetota</taxon>
        <taxon>Actinomycetes</taxon>
        <taxon>Micrococcales</taxon>
        <taxon>Micrococcaceae</taxon>
        <taxon>Arthrobacter</taxon>
    </lineage>
</organism>
<evidence type="ECO:0000256" key="1">
    <source>
        <dbReference type="SAM" id="MobiDB-lite"/>
    </source>
</evidence>
<dbReference type="InterPro" id="IPR028037">
    <property type="entry name" value="Antitoxin_Rv0909/MT0933"/>
</dbReference>
<dbReference type="Pfam" id="PF14013">
    <property type="entry name" value="MT0933_antitox"/>
    <property type="match status" value="1"/>
</dbReference>
<dbReference type="EMBL" id="JADNYM010000020">
    <property type="protein sequence ID" value="MBG0740710.1"/>
    <property type="molecule type" value="Genomic_DNA"/>
</dbReference>
<evidence type="ECO:0000313" key="2">
    <source>
        <dbReference type="EMBL" id="MBG0740710.1"/>
    </source>
</evidence>
<protein>
    <submittedName>
        <fullName evidence="2">Antitoxin</fullName>
    </submittedName>
</protein>
<name>A0A931G6J1_9MICC</name>
<dbReference type="Proteomes" id="UP000655366">
    <property type="component" value="Unassembled WGS sequence"/>
</dbReference>
<comment type="caution">
    <text evidence="2">The sequence shown here is derived from an EMBL/GenBank/DDBJ whole genome shotgun (WGS) entry which is preliminary data.</text>
</comment>
<sequence>MPVSVFDDIKGKAAGLVNGNEAAIRNGIDKAGNFIDSKTGDKFKDKVDGVQNAAHGFVGKVGGNPNTNTDESTGDRPA</sequence>
<evidence type="ECO:0000313" key="3">
    <source>
        <dbReference type="Proteomes" id="UP000655366"/>
    </source>
</evidence>